<dbReference type="InterPro" id="IPR014284">
    <property type="entry name" value="RNA_pol_sigma-70_dom"/>
</dbReference>
<evidence type="ECO:0000313" key="8">
    <source>
        <dbReference type="EMBL" id="NUB45794.1"/>
    </source>
</evidence>
<dbReference type="InterPro" id="IPR007627">
    <property type="entry name" value="RNA_pol_sigma70_r2"/>
</dbReference>
<dbReference type="Pfam" id="PF08281">
    <property type="entry name" value="Sigma70_r4_2"/>
    <property type="match status" value="1"/>
</dbReference>
<dbReference type="SUPFAM" id="SSF88946">
    <property type="entry name" value="Sigma2 domain of RNA polymerase sigma factors"/>
    <property type="match status" value="1"/>
</dbReference>
<comment type="caution">
    <text evidence="8">The sequence shown here is derived from an EMBL/GenBank/DDBJ whole genome shotgun (WGS) entry which is preliminary data.</text>
</comment>
<dbReference type="GO" id="GO:0003677">
    <property type="term" value="F:DNA binding"/>
    <property type="evidence" value="ECO:0007669"/>
    <property type="project" value="UniProtKB-KW"/>
</dbReference>
<evidence type="ECO:0000256" key="4">
    <source>
        <dbReference type="ARBA" id="ARBA00023125"/>
    </source>
</evidence>
<dbReference type="Proteomes" id="UP000484076">
    <property type="component" value="Unassembled WGS sequence"/>
</dbReference>
<comment type="similarity">
    <text evidence="1">Belongs to the sigma-70 factor family. ECF subfamily.</text>
</comment>
<evidence type="ECO:0000256" key="2">
    <source>
        <dbReference type="ARBA" id="ARBA00023015"/>
    </source>
</evidence>
<dbReference type="GO" id="GO:0016987">
    <property type="term" value="F:sigma factor activity"/>
    <property type="evidence" value="ECO:0007669"/>
    <property type="project" value="UniProtKB-KW"/>
</dbReference>
<gene>
    <name evidence="8" type="ORF">GEU84_015450</name>
</gene>
<accession>A0A8X8H3R0</accession>
<keyword evidence="4" id="KW-0238">DNA-binding</keyword>
<dbReference type="InterPro" id="IPR013324">
    <property type="entry name" value="RNA_pol_sigma_r3/r4-like"/>
</dbReference>
<evidence type="ECO:0000256" key="5">
    <source>
        <dbReference type="ARBA" id="ARBA00023163"/>
    </source>
</evidence>
<dbReference type="Gene3D" id="1.10.1740.10">
    <property type="match status" value="1"/>
</dbReference>
<dbReference type="InterPro" id="IPR013249">
    <property type="entry name" value="RNA_pol_sigma70_r4_t2"/>
</dbReference>
<dbReference type="PANTHER" id="PTHR43133">
    <property type="entry name" value="RNA POLYMERASE ECF-TYPE SIGMA FACTO"/>
    <property type="match status" value="1"/>
</dbReference>
<feature type="domain" description="RNA polymerase sigma-70 region 2" evidence="6">
    <location>
        <begin position="15"/>
        <end position="85"/>
    </location>
</feature>
<dbReference type="Gene3D" id="1.10.10.10">
    <property type="entry name" value="Winged helix-like DNA-binding domain superfamily/Winged helix DNA-binding domain"/>
    <property type="match status" value="1"/>
</dbReference>
<reference evidence="8" key="1">
    <citation type="submission" date="2020-05" db="EMBL/GenBank/DDBJ databases">
        <title>Fertoebacter nigrum gen. nov., sp. nov., a new member of the family Rhodobacteraceae.</title>
        <authorList>
            <person name="Szuroczki S."/>
            <person name="Abbaszade G."/>
            <person name="Buni D."/>
            <person name="Schumann P."/>
            <person name="Toth E."/>
        </authorList>
    </citation>
    <scope>NUCLEOTIDE SEQUENCE</scope>
    <source>
        <strain evidence="8">RG-N-1a</strain>
    </source>
</reference>
<dbReference type="Pfam" id="PF04542">
    <property type="entry name" value="Sigma70_r2"/>
    <property type="match status" value="1"/>
</dbReference>
<dbReference type="NCBIfam" id="NF009165">
    <property type="entry name" value="PRK12512.1"/>
    <property type="match status" value="1"/>
</dbReference>
<sequence length="170" mass="19083">MRAANQGDAVAYAALLRALAPVLRSVIRARGADLGPETCEDILQDVLLAIHLKRHTWREDEPLRPWLNALARYKVVDAFRARGRRMTIPLEQFNDVLVAEDAVDPAQRRDVLTMIAALDARSADIVRAIGLEGATIRETGTRLEMTEGAVRVALHRALKRLARLRERMME</sequence>
<dbReference type="AlphaFoldDB" id="A0A8X8H3R0"/>
<evidence type="ECO:0000256" key="1">
    <source>
        <dbReference type="ARBA" id="ARBA00010641"/>
    </source>
</evidence>
<organism evidence="8 9">
    <name type="scientific">Fertoeibacter niger</name>
    <dbReference type="NCBI Taxonomy" id="2656921"/>
    <lineage>
        <taxon>Bacteria</taxon>
        <taxon>Pseudomonadati</taxon>
        <taxon>Pseudomonadota</taxon>
        <taxon>Alphaproteobacteria</taxon>
        <taxon>Rhodobacterales</taxon>
        <taxon>Paracoccaceae</taxon>
        <taxon>Fertoeibacter</taxon>
    </lineage>
</organism>
<dbReference type="PANTHER" id="PTHR43133:SF58">
    <property type="entry name" value="ECF RNA POLYMERASE SIGMA FACTOR SIGD"/>
    <property type="match status" value="1"/>
</dbReference>
<keyword evidence="2" id="KW-0805">Transcription regulation</keyword>
<keyword evidence="5" id="KW-0804">Transcription</keyword>
<dbReference type="NCBIfam" id="TIGR02937">
    <property type="entry name" value="sigma70-ECF"/>
    <property type="match status" value="1"/>
</dbReference>
<keyword evidence="9" id="KW-1185">Reference proteome</keyword>
<dbReference type="InterPro" id="IPR039425">
    <property type="entry name" value="RNA_pol_sigma-70-like"/>
</dbReference>
<evidence type="ECO:0000259" key="7">
    <source>
        <dbReference type="Pfam" id="PF08281"/>
    </source>
</evidence>
<dbReference type="InterPro" id="IPR013325">
    <property type="entry name" value="RNA_pol_sigma_r2"/>
</dbReference>
<dbReference type="InterPro" id="IPR036388">
    <property type="entry name" value="WH-like_DNA-bd_sf"/>
</dbReference>
<keyword evidence="3" id="KW-0731">Sigma factor</keyword>
<name>A0A8X8H3R0_9RHOB</name>
<feature type="domain" description="RNA polymerase sigma factor 70 region 4 type 2" evidence="7">
    <location>
        <begin position="109"/>
        <end position="161"/>
    </location>
</feature>
<dbReference type="EMBL" id="WHUT02000009">
    <property type="protein sequence ID" value="NUB45794.1"/>
    <property type="molecule type" value="Genomic_DNA"/>
</dbReference>
<protein>
    <submittedName>
        <fullName evidence="8">Sigma-70 family RNA polymerase sigma factor</fullName>
    </submittedName>
</protein>
<evidence type="ECO:0000259" key="6">
    <source>
        <dbReference type="Pfam" id="PF04542"/>
    </source>
</evidence>
<dbReference type="SUPFAM" id="SSF88659">
    <property type="entry name" value="Sigma3 and sigma4 domains of RNA polymerase sigma factors"/>
    <property type="match status" value="1"/>
</dbReference>
<dbReference type="GO" id="GO:0006352">
    <property type="term" value="P:DNA-templated transcription initiation"/>
    <property type="evidence" value="ECO:0007669"/>
    <property type="project" value="InterPro"/>
</dbReference>
<evidence type="ECO:0000313" key="9">
    <source>
        <dbReference type="Proteomes" id="UP000484076"/>
    </source>
</evidence>
<evidence type="ECO:0000256" key="3">
    <source>
        <dbReference type="ARBA" id="ARBA00023082"/>
    </source>
</evidence>
<proteinExistence type="inferred from homology"/>